<accession>A0A8H7AAE1</accession>
<gene>
    <name evidence="1" type="ORF">GJ744_003705</name>
</gene>
<dbReference type="AlphaFoldDB" id="A0A8H7AAE1"/>
<dbReference type="OrthoDB" id="10345575at2759"/>
<comment type="caution">
    <text evidence="1">The sequence shown here is derived from an EMBL/GenBank/DDBJ whole genome shotgun (WGS) entry which is preliminary data.</text>
</comment>
<evidence type="ECO:0000313" key="2">
    <source>
        <dbReference type="Proteomes" id="UP000606974"/>
    </source>
</evidence>
<reference evidence="1" key="1">
    <citation type="submission" date="2020-02" db="EMBL/GenBank/DDBJ databases">
        <authorList>
            <person name="Palmer J.M."/>
        </authorList>
    </citation>
    <scope>NUCLEOTIDE SEQUENCE</scope>
    <source>
        <strain evidence="1">EPUS1.4</strain>
        <tissue evidence="1">Thallus</tissue>
    </source>
</reference>
<keyword evidence="2" id="KW-1185">Reference proteome</keyword>
<organism evidence="1 2">
    <name type="scientific">Endocarpon pusillum</name>
    <dbReference type="NCBI Taxonomy" id="364733"/>
    <lineage>
        <taxon>Eukaryota</taxon>
        <taxon>Fungi</taxon>
        <taxon>Dikarya</taxon>
        <taxon>Ascomycota</taxon>
        <taxon>Pezizomycotina</taxon>
        <taxon>Eurotiomycetes</taxon>
        <taxon>Chaetothyriomycetidae</taxon>
        <taxon>Verrucariales</taxon>
        <taxon>Verrucariaceae</taxon>
        <taxon>Endocarpon</taxon>
    </lineage>
</organism>
<sequence>MNFHIHPFLHEKDAKGYGNSVIHVHLSEQEGEKYASTCLSGRAITFFPRQYSIKPLGNQILTNMVIAPGMSIADIGTSVSVTGSHETTHAFLNTEDHKLARQYWPVYYQQRFPEASEINVYGEELCVALTRSPDWSKAFTNAENLTYILLASALTLMYPDLDFSTGIVTKRDKLQISFMDWRRRTGFGWKGPQTYLQGIPDGYGYSDDWLKDVKPKD</sequence>
<proteinExistence type="predicted"/>
<dbReference type="EMBL" id="JAACFV010000176">
    <property type="protein sequence ID" value="KAF7503476.1"/>
    <property type="molecule type" value="Genomic_DNA"/>
</dbReference>
<name>A0A8H7AAE1_9EURO</name>
<evidence type="ECO:0000313" key="1">
    <source>
        <dbReference type="EMBL" id="KAF7503476.1"/>
    </source>
</evidence>
<protein>
    <submittedName>
        <fullName evidence="1">Uncharacterized protein</fullName>
    </submittedName>
</protein>
<dbReference type="Proteomes" id="UP000606974">
    <property type="component" value="Unassembled WGS sequence"/>
</dbReference>